<dbReference type="RefSeq" id="XP_062692783.1">
    <property type="nucleotide sequence ID" value="XM_062837149.1"/>
</dbReference>
<proteinExistence type="predicted"/>
<comment type="caution">
    <text evidence="2">The sequence shown here is derived from an EMBL/GenBank/DDBJ whole genome shotgun (WGS) entry which is preliminary data.</text>
</comment>
<keyword evidence="3" id="KW-1185">Reference proteome</keyword>
<dbReference type="AlphaFoldDB" id="A0AAJ0I7D0"/>
<feature type="region of interest" description="Disordered" evidence="1">
    <location>
        <begin position="77"/>
        <end position="104"/>
    </location>
</feature>
<accession>A0AAJ0I7D0</accession>
<gene>
    <name evidence="2" type="ORF">B0T23DRAFT_379439</name>
</gene>
<evidence type="ECO:0000313" key="3">
    <source>
        <dbReference type="Proteomes" id="UP001285908"/>
    </source>
</evidence>
<evidence type="ECO:0000313" key="2">
    <source>
        <dbReference type="EMBL" id="KAK3492325.1"/>
    </source>
</evidence>
<name>A0AAJ0I7D0_9PEZI</name>
<dbReference type="Proteomes" id="UP001285908">
    <property type="component" value="Unassembled WGS sequence"/>
</dbReference>
<reference evidence="2 3" key="1">
    <citation type="journal article" date="2023" name="Mol. Phylogenet. Evol.">
        <title>Genome-scale phylogeny and comparative genomics of the fungal order Sordariales.</title>
        <authorList>
            <person name="Hensen N."/>
            <person name="Bonometti L."/>
            <person name="Westerberg I."/>
            <person name="Brannstrom I.O."/>
            <person name="Guillou S."/>
            <person name="Cros-Aarteil S."/>
            <person name="Calhoun S."/>
            <person name="Haridas S."/>
            <person name="Kuo A."/>
            <person name="Mondo S."/>
            <person name="Pangilinan J."/>
            <person name="Riley R."/>
            <person name="LaButti K."/>
            <person name="Andreopoulos B."/>
            <person name="Lipzen A."/>
            <person name="Chen C."/>
            <person name="Yan M."/>
            <person name="Daum C."/>
            <person name="Ng V."/>
            <person name="Clum A."/>
            <person name="Steindorff A."/>
            <person name="Ohm R.A."/>
            <person name="Martin F."/>
            <person name="Silar P."/>
            <person name="Natvig D.O."/>
            <person name="Lalanne C."/>
            <person name="Gautier V."/>
            <person name="Ament-Velasquez S.L."/>
            <person name="Kruys A."/>
            <person name="Hutchinson M.I."/>
            <person name="Powell A.J."/>
            <person name="Barry K."/>
            <person name="Miller A.N."/>
            <person name="Grigoriev I.V."/>
            <person name="Debuchy R."/>
            <person name="Gladieux P."/>
            <person name="Hiltunen Thoren M."/>
            <person name="Johannesson H."/>
        </authorList>
    </citation>
    <scope>NUCLEOTIDE SEQUENCE [LARGE SCALE GENOMIC DNA]</scope>
    <source>
        <strain evidence="2 3">FGSC 10403</strain>
    </source>
</reference>
<organism evidence="2 3">
    <name type="scientific">Neurospora hispaniola</name>
    <dbReference type="NCBI Taxonomy" id="588809"/>
    <lineage>
        <taxon>Eukaryota</taxon>
        <taxon>Fungi</taxon>
        <taxon>Dikarya</taxon>
        <taxon>Ascomycota</taxon>
        <taxon>Pezizomycotina</taxon>
        <taxon>Sordariomycetes</taxon>
        <taxon>Sordariomycetidae</taxon>
        <taxon>Sordariales</taxon>
        <taxon>Sordariaceae</taxon>
        <taxon>Neurospora</taxon>
    </lineage>
</organism>
<protein>
    <submittedName>
        <fullName evidence="2">Uncharacterized protein</fullName>
    </submittedName>
</protein>
<sequence length="104" mass="11873">MPCAMSVLEVLCLTTPCDTALSSFQQALRRLGELQVCLMILLYIYQQAAGAYRTLWHDMLDACALWLLQDSHYKGRERDKQVRHPIQNIPKETLSTEDDGTKTT</sequence>
<dbReference type="GeneID" id="87874771"/>
<evidence type="ECO:0000256" key="1">
    <source>
        <dbReference type="SAM" id="MobiDB-lite"/>
    </source>
</evidence>
<dbReference type="EMBL" id="JAULSX010000004">
    <property type="protein sequence ID" value="KAK3492325.1"/>
    <property type="molecule type" value="Genomic_DNA"/>
</dbReference>